<dbReference type="AlphaFoldDB" id="A0A9N8EJQ8"/>
<sequence length="269" mass="29091">MVGSSPGGRTVGASVASGVLAVGAGVSSGGDVGLGVGKGSSVADLNAVGPLGNSVADLSAENAAYSSSRACIMLPPPFFLVFMPFGFGLDLALFESIILPEFMLLLSIILLLSFVLPEFMLAFIVPIMLFGSIIFLAFILIELIVDIPDLRRLLSSLRFPCRPPLMPTLAATSLASNTRAVNKNISPTALRWNMVECSGCNDSDEWVFVMKSFLRISIVQDVCPKATKSWRCSIRMCLCDFWRRGFNSGESTRLMKKYVLVFRRDSTKL</sequence>
<gene>
    <name evidence="2" type="ORF">SEMRO_1069_G237600.1</name>
</gene>
<proteinExistence type="predicted"/>
<feature type="transmembrane region" description="Helical" evidence="1">
    <location>
        <begin position="119"/>
        <end position="145"/>
    </location>
</feature>
<keyword evidence="1" id="KW-1133">Transmembrane helix</keyword>
<comment type="caution">
    <text evidence="2">The sequence shown here is derived from an EMBL/GenBank/DDBJ whole genome shotgun (WGS) entry which is preliminary data.</text>
</comment>
<evidence type="ECO:0000256" key="1">
    <source>
        <dbReference type="SAM" id="Phobius"/>
    </source>
</evidence>
<protein>
    <submittedName>
        <fullName evidence="2">Uncharacterized protein</fullName>
    </submittedName>
</protein>
<keyword evidence="1" id="KW-0472">Membrane</keyword>
<evidence type="ECO:0000313" key="3">
    <source>
        <dbReference type="Proteomes" id="UP001153069"/>
    </source>
</evidence>
<dbReference type="Proteomes" id="UP001153069">
    <property type="component" value="Unassembled WGS sequence"/>
</dbReference>
<dbReference type="EMBL" id="CAICTM010001067">
    <property type="protein sequence ID" value="CAB9520039.1"/>
    <property type="molecule type" value="Genomic_DNA"/>
</dbReference>
<name>A0A9N8EJQ8_9STRA</name>
<accession>A0A9N8EJQ8</accession>
<reference evidence="2" key="1">
    <citation type="submission" date="2020-06" db="EMBL/GenBank/DDBJ databases">
        <authorList>
            <consortium name="Plant Systems Biology data submission"/>
        </authorList>
    </citation>
    <scope>NUCLEOTIDE SEQUENCE</scope>
    <source>
        <strain evidence="2">D6</strain>
    </source>
</reference>
<organism evidence="2 3">
    <name type="scientific">Seminavis robusta</name>
    <dbReference type="NCBI Taxonomy" id="568900"/>
    <lineage>
        <taxon>Eukaryota</taxon>
        <taxon>Sar</taxon>
        <taxon>Stramenopiles</taxon>
        <taxon>Ochrophyta</taxon>
        <taxon>Bacillariophyta</taxon>
        <taxon>Bacillariophyceae</taxon>
        <taxon>Bacillariophycidae</taxon>
        <taxon>Naviculales</taxon>
        <taxon>Naviculaceae</taxon>
        <taxon>Seminavis</taxon>
    </lineage>
</organism>
<evidence type="ECO:0000313" key="2">
    <source>
        <dbReference type="EMBL" id="CAB9520039.1"/>
    </source>
</evidence>
<keyword evidence="3" id="KW-1185">Reference proteome</keyword>
<keyword evidence="1" id="KW-0812">Transmembrane</keyword>